<keyword evidence="1" id="KW-0472">Membrane</keyword>
<name>A0A7S8FBZ2_9BACT</name>
<evidence type="ECO:0000313" key="3">
    <source>
        <dbReference type="Proteomes" id="UP000593737"/>
    </source>
</evidence>
<evidence type="ECO:0000313" key="2">
    <source>
        <dbReference type="EMBL" id="QPD03028.1"/>
    </source>
</evidence>
<gene>
    <name evidence="2" type="ORF">Nkreftii_000802</name>
</gene>
<keyword evidence="1" id="KW-0812">Transmembrane</keyword>
<organism evidence="2 3">
    <name type="scientific">Candidatus Nitrospira kreftii</name>
    <dbReference type="NCBI Taxonomy" id="2652173"/>
    <lineage>
        <taxon>Bacteria</taxon>
        <taxon>Pseudomonadati</taxon>
        <taxon>Nitrospirota</taxon>
        <taxon>Nitrospiria</taxon>
        <taxon>Nitrospirales</taxon>
        <taxon>Nitrospiraceae</taxon>
        <taxon>Nitrospira</taxon>
    </lineage>
</organism>
<sequence>MDWLLSLVQQYVSTETLVALTALSVVFFVGSLIAIPFILVRLPTDFFDTRVPRRWMEDHHPVLRLLGHVVKNVVGAIFLFAGFLMLFLPGQGILTMLIGVTMLDFPGKRKLEARMIGQPAVLNTINNMRQKFGKPPLTIAPQP</sequence>
<dbReference type="Proteomes" id="UP000593737">
    <property type="component" value="Chromosome"/>
</dbReference>
<dbReference type="Pfam" id="PF09656">
    <property type="entry name" value="PGPGW"/>
    <property type="match status" value="1"/>
</dbReference>
<feature type="transmembrane region" description="Helical" evidence="1">
    <location>
        <begin position="20"/>
        <end position="40"/>
    </location>
</feature>
<evidence type="ECO:0000256" key="1">
    <source>
        <dbReference type="SAM" id="Phobius"/>
    </source>
</evidence>
<protein>
    <recommendedName>
        <fullName evidence="4">Transmembrane protein (PGPGW)</fullName>
    </recommendedName>
</protein>
<reference evidence="2 3" key="1">
    <citation type="journal article" date="2020" name="ISME J.">
        <title>Enrichment and physiological characterization of a novel comammox Nitrospira indicates ammonium inhibition of complete nitrification.</title>
        <authorList>
            <person name="Sakoula D."/>
            <person name="Koch H."/>
            <person name="Frank J."/>
            <person name="Jetten M.S.M."/>
            <person name="van Kessel M.A.H.J."/>
            <person name="Lucker S."/>
        </authorList>
    </citation>
    <scope>NUCLEOTIDE SEQUENCE [LARGE SCALE GENOMIC DNA]</scope>
    <source>
        <strain evidence="2">Comreactor17</strain>
    </source>
</reference>
<dbReference type="AlphaFoldDB" id="A0A7S8FBZ2"/>
<evidence type="ECO:0008006" key="4">
    <source>
        <dbReference type="Google" id="ProtNLM"/>
    </source>
</evidence>
<dbReference type="EMBL" id="CP047423">
    <property type="protein sequence ID" value="QPD03028.1"/>
    <property type="molecule type" value="Genomic_DNA"/>
</dbReference>
<proteinExistence type="predicted"/>
<accession>A0A7S8FBZ2</accession>
<dbReference type="KEGG" id="nkf:Nkreftii_000802"/>
<dbReference type="InterPro" id="IPR019099">
    <property type="entry name" value="Uncharacterised_PGPGW_TM"/>
</dbReference>
<keyword evidence="1" id="KW-1133">Transmembrane helix</keyword>